<proteinExistence type="predicted"/>
<organism evidence="2 3">
    <name type="scientific">Ensete ventricosum</name>
    <name type="common">Abyssinian banana</name>
    <name type="synonym">Musa ensete</name>
    <dbReference type="NCBI Taxonomy" id="4639"/>
    <lineage>
        <taxon>Eukaryota</taxon>
        <taxon>Viridiplantae</taxon>
        <taxon>Streptophyta</taxon>
        <taxon>Embryophyta</taxon>
        <taxon>Tracheophyta</taxon>
        <taxon>Spermatophyta</taxon>
        <taxon>Magnoliopsida</taxon>
        <taxon>Liliopsida</taxon>
        <taxon>Zingiberales</taxon>
        <taxon>Musaceae</taxon>
        <taxon>Ensete</taxon>
    </lineage>
</organism>
<gene>
    <name evidence="2" type="ORF">B296_00051493</name>
</gene>
<dbReference type="EMBL" id="AMZH03012555">
    <property type="protein sequence ID" value="RRT50815.1"/>
    <property type="molecule type" value="Genomic_DNA"/>
</dbReference>
<feature type="compositionally biased region" description="Basic and acidic residues" evidence="1">
    <location>
        <begin position="134"/>
        <end position="143"/>
    </location>
</feature>
<evidence type="ECO:0000313" key="2">
    <source>
        <dbReference type="EMBL" id="RRT50815.1"/>
    </source>
</evidence>
<reference evidence="2 3" key="1">
    <citation type="journal article" date="2014" name="Agronomy (Basel)">
        <title>A Draft Genome Sequence for Ensete ventricosum, the Drought-Tolerant Tree Against Hunger.</title>
        <authorList>
            <person name="Harrison J."/>
            <person name="Moore K.A."/>
            <person name="Paszkiewicz K."/>
            <person name="Jones T."/>
            <person name="Grant M."/>
            <person name="Ambacheew D."/>
            <person name="Muzemil S."/>
            <person name="Studholme D.J."/>
        </authorList>
    </citation>
    <scope>NUCLEOTIDE SEQUENCE [LARGE SCALE GENOMIC DNA]</scope>
</reference>
<sequence length="157" mass="16838">MQRTTISELSLYLAASSRYGISPRVPSPGLSRPFASFCPRPDPVRRPTSCPDPGGATLPMGVSDGGCGSSRRVSNINRWHACLRCCTCTHRGVGGPRRGARDRAARGSRERGGGAPSRRRALHVPGPRATGKGSKGERRNPVKRMVDVMWGGGKEME</sequence>
<feature type="compositionally biased region" description="Basic and acidic residues" evidence="1">
    <location>
        <begin position="99"/>
        <end position="112"/>
    </location>
</feature>
<dbReference type="AlphaFoldDB" id="A0A426YGG0"/>
<protein>
    <submittedName>
        <fullName evidence="2">Uncharacterized protein</fullName>
    </submittedName>
</protein>
<name>A0A426YGG0_ENSVE</name>
<evidence type="ECO:0000313" key="3">
    <source>
        <dbReference type="Proteomes" id="UP000287651"/>
    </source>
</evidence>
<comment type="caution">
    <text evidence="2">The sequence shown here is derived from an EMBL/GenBank/DDBJ whole genome shotgun (WGS) entry which is preliminary data.</text>
</comment>
<evidence type="ECO:0000256" key="1">
    <source>
        <dbReference type="SAM" id="MobiDB-lite"/>
    </source>
</evidence>
<dbReference type="Proteomes" id="UP000287651">
    <property type="component" value="Unassembled WGS sequence"/>
</dbReference>
<feature type="region of interest" description="Disordered" evidence="1">
    <location>
        <begin position="92"/>
        <end position="143"/>
    </location>
</feature>
<accession>A0A426YGG0</accession>